<keyword evidence="2" id="KW-1185">Reference proteome</keyword>
<evidence type="ECO:0000313" key="2">
    <source>
        <dbReference type="Proteomes" id="UP000799755"/>
    </source>
</evidence>
<organism evidence="1 2">
    <name type="scientific">Lindgomyces ingoldianus</name>
    <dbReference type="NCBI Taxonomy" id="673940"/>
    <lineage>
        <taxon>Eukaryota</taxon>
        <taxon>Fungi</taxon>
        <taxon>Dikarya</taxon>
        <taxon>Ascomycota</taxon>
        <taxon>Pezizomycotina</taxon>
        <taxon>Dothideomycetes</taxon>
        <taxon>Pleosporomycetidae</taxon>
        <taxon>Pleosporales</taxon>
        <taxon>Lindgomycetaceae</taxon>
        <taxon>Lindgomyces</taxon>
    </lineage>
</organism>
<comment type="caution">
    <text evidence="1">The sequence shown here is derived from an EMBL/GenBank/DDBJ whole genome shotgun (WGS) entry which is preliminary data.</text>
</comment>
<proteinExistence type="predicted"/>
<gene>
    <name evidence="1" type="ORF">BDR25DRAFT_3999</name>
</gene>
<protein>
    <submittedName>
        <fullName evidence="1">Uncharacterized protein</fullName>
    </submittedName>
</protein>
<dbReference type="EMBL" id="MU003492">
    <property type="protein sequence ID" value="KAF2477795.1"/>
    <property type="molecule type" value="Genomic_DNA"/>
</dbReference>
<dbReference type="Proteomes" id="UP000799755">
    <property type="component" value="Unassembled WGS sequence"/>
</dbReference>
<name>A0ACB6RFG2_9PLEO</name>
<accession>A0ACB6RFG2</accession>
<evidence type="ECO:0000313" key="1">
    <source>
        <dbReference type="EMBL" id="KAF2477795.1"/>
    </source>
</evidence>
<sequence length="205" mass="23553">MCWITLSPVMKRRLHPRRKYRHHHHNPSVEELIQISSDNPIATTAYPSYRQQRVRIITPTLPIHSDHHHDRYHHPHHRPHIPPDKLHGHGQKRVPPPPPPSPCSERVRVTISESSGPRVRGARYGTVIAEPGRQDIRETTRVALREATPAWDRGRLRRVAGYEVLSAQVPWGWDCVSSTAGSGTRRREGRRGLRYPPFGPASSWM</sequence>
<reference evidence="1" key="1">
    <citation type="journal article" date="2020" name="Stud. Mycol.">
        <title>101 Dothideomycetes genomes: a test case for predicting lifestyles and emergence of pathogens.</title>
        <authorList>
            <person name="Haridas S."/>
            <person name="Albert R."/>
            <person name="Binder M."/>
            <person name="Bloem J."/>
            <person name="Labutti K."/>
            <person name="Salamov A."/>
            <person name="Andreopoulos B."/>
            <person name="Baker S."/>
            <person name="Barry K."/>
            <person name="Bills G."/>
            <person name="Bluhm B."/>
            <person name="Cannon C."/>
            <person name="Castanera R."/>
            <person name="Culley D."/>
            <person name="Daum C."/>
            <person name="Ezra D."/>
            <person name="Gonzalez J."/>
            <person name="Henrissat B."/>
            <person name="Kuo A."/>
            <person name="Liang C."/>
            <person name="Lipzen A."/>
            <person name="Lutzoni F."/>
            <person name="Magnuson J."/>
            <person name="Mondo S."/>
            <person name="Nolan M."/>
            <person name="Ohm R."/>
            <person name="Pangilinan J."/>
            <person name="Park H.-J."/>
            <person name="Ramirez L."/>
            <person name="Alfaro M."/>
            <person name="Sun H."/>
            <person name="Tritt A."/>
            <person name="Yoshinaga Y."/>
            <person name="Zwiers L.-H."/>
            <person name="Turgeon B."/>
            <person name="Goodwin S."/>
            <person name="Spatafora J."/>
            <person name="Crous P."/>
            <person name="Grigoriev I."/>
        </authorList>
    </citation>
    <scope>NUCLEOTIDE SEQUENCE</scope>
    <source>
        <strain evidence="1">ATCC 200398</strain>
    </source>
</reference>